<accession>A0A5J4WZA4</accession>
<organism evidence="1 2">
    <name type="scientific">Streblomastix strix</name>
    <dbReference type="NCBI Taxonomy" id="222440"/>
    <lineage>
        <taxon>Eukaryota</taxon>
        <taxon>Metamonada</taxon>
        <taxon>Preaxostyla</taxon>
        <taxon>Oxymonadida</taxon>
        <taxon>Streblomastigidae</taxon>
        <taxon>Streblomastix</taxon>
    </lineage>
</organism>
<protein>
    <submittedName>
        <fullName evidence="1">Uncharacterized protein</fullName>
    </submittedName>
</protein>
<evidence type="ECO:0000313" key="2">
    <source>
        <dbReference type="Proteomes" id="UP000324800"/>
    </source>
</evidence>
<dbReference type="AlphaFoldDB" id="A0A5J4WZA4"/>
<comment type="caution">
    <text evidence="1">The sequence shown here is derived from an EMBL/GenBank/DDBJ whole genome shotgun (WGS) entry which is preliminary data.</text>
</comment>
<sequence>MVVPTAEFYFEGVRNNQLCYNIDGDCALPATSILVVLLGCGLLDTFYYSCYQCQVGAGDLEGQLDKNY</sequence>
<proteinExistence type="predicted"/>
<dbReference type="EMBL" id="SNRW01000733">
    <property type="protein sequence ID" value="KAA6399529.1"/>
    <property type="molecule type" value="Genomic_DNA"/>
</dbReference>
<dbReference type="Proteomes" id="UP000324800">
    <property type="component" value="Unassembled WGS sequence"/>
</dbReference>
<evidence type="ECO:0000313" key="1">
    <source>
        <dbReference type="EMBL" id="KAA6399529.1"/>
    </source>
</evidence>
<gene>
    <name evidence="1" type="ORF">EZS28_004944</name>
</gene>
<name>A0A5J4WZA4_9EUKA</name>
<reference evidence="1 2" key="1">
    <citation type="submission" date="2019-03" db="EMBL/GenBank/DDBJ databases">
        <title>Single cell metagenomics reveals metabolic interactions within the superorganism composed of flagellate Streblomastix strix and complex community of Bacteroidetes bacteria on its surface.</title>
        <authorList>
            <person name="Treitli S.C."/>
            <person name="Kolisko M."/>
            <person name="Husnik F."/>
            <person name="Keeling P."/>
            <person name="Hampl V."/>
        </authorList>
    </citation>
    <scope>NUCLEOTIDE SEQUENCE [LARGE SCALE GENOMIC DNA]</scope>
    <source>
        <strain evidence="1">ST1C</strain>
    </source>
</reference>